<dbReference type="PANTHER" id="PTHR33990">
    <property type="entry name" value="PROTEIN YJDN-RELATED"/>
    <property type="match status" value="1"/>
</dbReference>
<dbReference type="PIRSF" id="PIRSF021700">
    <property type="entry name" value="3_dmu_93_MTrfase"/>
    <property type="match status" value="1"/>
</dbReference>
<accession>A0A852WFY2</accession>
<dbReference type="RefSeq" id="WP_179762661.1">
    <property type="nucleotide sequence ID" value="NZ_BAAAJZ010000011.1"/>
</dbReference>
<proteinExistence type="predicted"/>
<dbReference type="CDD" id="cd06588">
    <property type="entry name" value="PhnB_like"/>
    <property type="match status" value="1"/>
</dbReference>
<dbReference type="Pfam" id="PF06983">
    <property type="entry name" value="3-dmu-9_3-mt"/>
    <property type="match status" value="1"/>
</dbReference>
<reference evidence="2 3" key="1">
    <citation type="submission" date="2020-07" db="EMBL/GenBank/DDBJ databases">
        <title>Sequencing the genomes of 1000 actinobacteria strains.</title>
        <authorList>
            <person name="Klenk H.-P."/>
        </authorList>
    </citation>
    <scope>NUCLEOTIDE SEQUENCE [LARGE SCALE GENOMIC DNA]</scope>
    <source>
        <strain evidence="2 3">DSM 44749</strain>
    </source>
</reference>
<gene>
    <name evidence="2" type="ORF">HDA37_005470</name>
</gene>
<evidence type="ECO:0000313" key="3">
    <source>
        <dbReference type="Proteomes" id="UP000549695"/>
    </source>
</evidence>
<dbReference type="Proteomes" id="UP000549695">
    <property type="component" value="Unassembled WGS sequence"/>
</dbReference>
<dbReference type="SUPFAM" id="SSF54593">
    <property type="entry name" value="Glyoxalase/Bleomycin resistance protein/Dihydroxybiphenyl dioxygenase"/>
    <property type="match status" value="1"/>
</dbReference>
<evidence type="ECO:0000313" key="2">
    <source>
        <dbReference type="EMBL" id="NYG05185.1"/>
    </source>
</evidence>
<organism evidence="2 3">
    <name type="scientific">Pseudonocardia alni</name>
    <name type="common">Amycolata alni</name>
    <dbReference type="NCBI Taxonomy" id="33907"/>
    <lineage>
        <taxon>Bacteria</taxon>
        <taxon>Bacillati</taxon>
        <taxon>Actinomycetota</taxon>
        <taxon>Actinomycetes</taxon>
        <taxon>Pseudonocardiales</taxon>
        <taxon>Pseudonocardiaceae</taxon>
        <taxon>Pseudonocardia</taxon>
    </lineage>
</organism>
<feature type="domain" description="PhnB-like" evidence="1">
    <location>
        <begin position="4"/>
        <end position="116"/>
    </location>
</feature>
<name>A0A852WFY2_PSEA5</name>
<dbReference type="AlphaFoldDB" id="A0A852WFY2"/>
<dbReference type="InterPro" id="IPR028973">
    <property type="entry name" value="PhnB-like"/>
</dbReference>
<comment type="caution">
    <text evidence="2">The sequence shown here is derived from an EMBL/GenBank/DDBJ whole genome shotgun (WGS) entry which is preliminary data.</text>
</comment>
<keyword evidence="3" id="KW-1185">Reference proteome</keyword>
<dbReference type="InterPro" id="IPR029068">
    <property type="entry name" value="Glyas_Bleomycin-R_OHBP_Dase"/>
</dbReference>
<sequence length="157" mass="17326">MKPITPCLWFDGVAEEAARFYTGIFPDSGIDTVVHYGPEVPDQEGRVLTVGFRLNGQPWTALNGGPAFTLSEAISMEVHCESVEEVDRYWDALVDGGVEQPCGWLKDRYGVSWQVIPPGVREWLTSPDAEARSRVARAVYATHGKLDAVALEKAYRG</sequence>
<evidence type="ECO:0000259" key="1">
    <source>
        <dbReference type="Pfam" id="PF06983"/>
    </source>
</evidence>
<dbReference type="EMBL" id="JACCCZ010000001">
    <property type="protein sequence ID" value="NYG05185.1"/>
    <property type="molecule type" value="Genomic_DNA"/>
</dbReference>
<dbReference type="GeneID" id="98055108"/>
<dbReference type="Gene3D" id="3.10.180.10">
    <property type="entry name" value="2,3-Dihydroxybiphenyl 1,2-Dioxygenase, domain 1"/>
    <property type="match status" value="1"/>
</dbReference>
<protein>
    <submittedName>
        <fullName evidence="2">3-demethylubiquinone-9 3-methyltransferase (Glyoxalase superfamily)</fullName>
    </submittedName>
</protein>
<dbReference type="PANTHER" id="PTHR33990:SF2">
    <property type="entry name" value="PHNB-LIKE DOMAIN-CONTAINING PROTEIN"/>
    <property type="match status" value="1"/>
</dbReference>
<dbReference type="InterPro" id="IPR009725">
    <property type="entry name" value="3_dmu_93_MTrfase"/>
</dbReference>